<accession>A0ABT7A078</accession>
<dbReference type="Proteomes" id="UP001214441">
    <property type="component" value="Unassembled WGS sequence"/>
</dbReference>
<keyword evidence="4" id="KW-1185">Reference proteome</keyword>
<keyword evidence="2" id="KW-0732">Signal</keyword>
<organism evidence="3 4">
    <name type="scientific">Streptomyces iconiensis</name>
    <dbReference type="NCBI Taxonomy" id="1384038"/>
    <lineage>
        <taxon>Bacteria</taxon>
        <taxon>Bacillati</taxon>
        <taxon>Actinomycetota</taxon>
        <taxon>Actinomycetes</taxon>
        <taxon>Kitasatosporales</taxon>
        <taxon>Streptomycetaceae</taxon>
        <taxon>Streptomyces</taxon>
    </lineage>
</organism>
<feature type="compositionally biased region" description="Polar residues" evidence="1">
    <location>
        <begin position="157"/>
        <end position="167"/>
    </location>
</feature>
<feature type="compositionally biased region" description="Low complexity" evidence="1">
    <location>
        <begin position="92"/>
        <end position="129"/>
    </location>
</feature>
<gene>
    <name evidence="3" type="ORF">NMN56_022815</name>
</gene>
<reference evidence="3 4" key="1">
    <citation type="submission" date="2023-05" db="EMBL/GenBank/DDBJ databases">
        <title>Streptantibioticus silvisoli sp. nov., acidotolerant actinomycetes 1 from pine litter.</title>
        <authorList>
            <person name="Swiecimska M."/>
            <person name="Golinska P."/>
            <person name="Sangal V."/>
            <person name="Wachnowicz B."/>
            <person name="Goodfellow M."/>
        </authorList>
    </citation>
    <scope>NUCLEOTIDE SEQUENCE [LARGE SCALE GENOMIC DNA]</scope>
    <source>
        <strain evidence="3 4">DSM 42109</strain>
    </source>
</reference>
<feature type="signal peptide" evidence="2">
    <location>
        <begin position="1"/>
        <end position="26"/>
    </location>
</feature>
<proteinExistence type="predicted"/>
<feature type="compositionally biased region" description="Pro residues" evidence="1">
    <location>
        <begin position="195"/>
        <end position="206"/>
    </location>
</feature>
<dbReference type="EMBL" id="JANCPR020000023">
    <property type="protein sequence ID" value="MDJ1134738.1"/>
    <property type="molecule type" value="Genomic_DNA"/>
</dbReference>
<sequence length="214" mass="20058">MSGGVQVRARWMAVALVGLLLAMCGAAVSGSGAVAVPAAATGSGAVSGSGAVPDAGAGADVAGASGFGSGTGAGATASPVYEAPVPADAPIPAADAAPTAGHAATSASASTTVPSSVSAPAAEPVSAAHVAREQADDGAVDPGPSRCHKSKDDGQGTLPSAPSSSNQQSLPFVLAACLTPESHSALGAAHARPPVRGPAPAPPPTPVELSVLRV</sequence>
<comment type="caution">
    <text evidence="3">The sequence shown here is derived from an EMBL/GenBank/DDBJ whole genome shotgun (WGS) entry which is preliminary data.</text>
</comment>
<evidence type="ECO:0000256" key="2">
    <source>
        <dbReference type="SAM" id="SignalP"/>
    </source>
</evidence>
<dbReference type="RefSeq" id="WP_274045634.1">
    <property type="nucleotide sequence ID" value="NZ_JANCPR020000023.1"/>
</dbReference>
<protein>
    <submittedName>
        <fullName evidence="3">Uncharacterized protein</fullName>
    </submittedName>
</protein>
<name>A0ABT7A078_9ACTN</name>
<evidence type="ECO:0000313" key="4">
    <source>
        <dbReference type="Proteomes" id="UP001214441"/>
    </source>
</evidence>
<evidence type="ECO:0000313" key="3">
    <source>
        <dbReference type="EMBL" id="MDJ1134738.1"/>
    </source>
</evidence>
<feature type="chain" id="PRO_5045604875" evidence="2">
    <location>
        <begin position="27"/>
        <end position="214"/>
    </location>
</feature>
<evidence type="ECO:0000256" key="1">
    <source>
        <dbReference type="SAM" id="MobiDB-lite"/>
    </source>
</evidence>
<feature type="region of interest" description="Disordered" evidence="1">
    <location>
        <begin position="92"/>
        <end position="167"/>
    </location>
</feature>
<feature type="region of interest" description="Disordered" evidence="1">
    <location>
        <begin position="185"/>
        <end position="214"/>
    </location>
</feature>